<evidence type="ECO:0000313" key="3">
    <source>
        <dbReference type="Proteomes" id="UP001236258"/>
    </source>
</evidence>
<name>A0ABT9GPL4_9GAMM</name>
<evidence type="ECO:0000313" key="2">
    <source>
        <dbReference type="EMBL" id="MDP4528918.1"/>
    </source>
</evidence>
<keyword evidence="1" id="KW-0812">Transmembrane</keyword>
<keyword evidence="1" id="KW-1133">Transmembrane helix</keyword>
<protein>
    <submittedName>
        <fullName evidence="2">Uncharacterized protein</fullName>
    </submittedName>
</protein>
<feature type="transmembrane region" description="Helical" evidence="1">
    <location>
        <begin position="31"/>
        <end position="49"/>
    </location>
</feature>
<dbReference type="EMBL" id="JAUZVY010000002">
    <property type="protein sequence ID" value="MDP4528918.1"/>
    <property type="molecule type" value="Genomic_DNA"/>
</dbReference>
<evidence type="ECO:0000256" key="1">
    <source>
        <dbReference type="SAM" id="Phobius"/>
    </source>
</evidence>
<comment type="caution">
    <text evidence="2">The sequence shown here is derived from an EMBL/GenBank/DDBJ whole genome shotgun (WGS) entry which is preliminary data.</text>
</comment>
<keyword evidence="1" id="KW-0472">Membrane</keyword>
<gene>
    <name evidence="2" type="ORF">Q3O59_07745</name>
</gene>
<keyword evidence="3" id="KW-1185">Reference proteome</keyword>
<organism evidence="2 3">
    <name type="scientific">Alkalimonas delamerensis</name>
    <dbReference type="NCBI Taxonomy" id="265981"/>
    <lineage>
        <taxon>Bacteria</taxon>
        <taxon>Pseudomonadati</taxon>
        <taxon>Pseudomonadota</taxon>
        <taxon>Gammaproteobacteria</taxon>
        <taxon>Alkalimonas</taxon>
    </lineage>
</organism>
<accession>A0ABT9GPL4</accession>
<reference evidence="2 3" key="1">
    <citation type="submission" date="2023-08" db="EMBL/GenBank/DDBJ databases">
        <authorList>
            <person name="Joshi A."/>
            <person name="Thite S."/>
        </authorList>
    </citation>
    <scope>NUCLEOTIDE SEQUENCE [LARGE SCALE GENOMIC DNA]</scope>
    <source>
        <strain evidence="2 3">1E1</strain>
    </source>
</reference>
<dbReference type="Proteomes" id="UP001236258">
    <property type="component" value="Unassembled WGS sequence"/>
</dbReference>
<dbReference type="RefSeq" id="WP_305945010.1">
    <property type="nucleotide sequence ID" value="NZ_JAUZVY010000002.1"/>
</dbReference>
<proteinExistence type="predicted"/>
<sequence>MFWELVATVFAGLGAAGLALSARWISRGKLARWWIPVAAGAGMLTFQIYSEYHWFSHQQSLLPEGVQVVSTAEQTAFWRPWSYLVPQTMRFVAADFASIEVNQHNPELVRLPIYLFERRMSAIGLTIILHCTQQARADEHAGLSLPAPGEPLSAEWYRLDSSDPLLQACHFD</sequence>